<accession>A0A6A7BLQ2</accession>
<dbReference type="OrthoDB" id="5985073at2759"/>
<evidence type="ECO:0008006" key="3">
    <source>
        <dbReference type="Google" id="ProtNLM"/>
    </source>
</evidence>
<reference evidence="1" key="1">
    <citation type="submission" date="2020-01" db="EMBL/GenBank/DDBJ databases">
        <authorList>
            <consortium name="DOE Joint Genome Institute"/>
            <person name="Haridas S."/>
            <person name="Albert R."/>
            <person name="Binder M."/>
            <person name="Bloem J."/>
            <person name="Labutti K."/>
            <person name="Salamov A."/>
            <person name="Andreopoulos B."/>
            <person name="Baker S.E."/>
            <person name="Barry K."/>
            <person name="Bills G."/>
            <person name="Bluhm B.H."/>
            <person name="Cannon C."/>
            <person name="Castanera R."/>
            <person name="Culley D.E."/>
            <person name="Daum C."/>
            <person name="Ezra D."/>
            <person name="Gonzalez J.B."/>
            <person name="Henrissat B."/>
            <person name="Kuo A."/>
            <person name="Liang C."/>
            <person name="Lipzen A."/>
            <person name="Lutzoni F."/>
            <person name="Magnuson J."/>
            <person name="Mondo S."/>
            <person name="Nolan M."/>
            <person name="Ohm R."/>
            <person name="Pangilinan J."/>
            <person name="Park H.-J."/>
            <person name="Ramirez L."/>
            <person name="Alfaro M."/>
            <person name="Sun H."/>
            <person name="Tritt A."/>
            <person name="Yoshinaga Y."/>
            <person name="Zwiers L.-H."/>
            <person name="Turgeon B.G."/>
            <person name="Goodwin S.B."/>
            <person name="Spatafora J.W."/>
            <person name="Crous P.W."/>
            <person name="Grigoriev I.V."/>
        </authorList>
    </citation>
    <scope>NUCLEOTIDE SEQUENCE</scope>
    <source>
        <strain evidence="1">IPT5</strain>
    </source>
</reference>
<sequence>MERLPQELINKIVSCLDRYPDQAQIPNIQQQSRDPSKLPQYATISSHWKEAVELVTFHRLLVKSDELTQVRAIVTRNRRRYLTRLRYTILLPEYSEESCGRVESTEDQQSNNKVFTQAIIDLFSTLREWEDAGLLSGLRLQIDGVYSPTDNRDQEQIRLEIAQRTRDVDVFEERYVDSYLDLSKSSQIPTLSNLVYLNIQGHTGRKFAPAVGPGLAACLPKLRGLHWEFGEGDDHQTNVENRIKFAKKLEQTKLSECSAADIIFHQELPEDHRVAIPSRIPLGALYDPFSASVRGFSQNLTSLALDAYVDSSLFWPSTHETSSTPSWPSLQNLTVFFNMAAPSGAWYFVGTPGEEESEEQFRQHGDAKMLNPFIAAFARAVQEMPALEHFRLETELGYDIGFWEISYYAPGLKAEWGDEFEGDAEVRRVYYTVKDVWRPDDAVAEAFRGIGRGTHGSGLIERFLEPSRAWTLSEPYSWI</sequence>
<evidence type="ECO:0000313" key="1">
    <source>
        <dbReference type="EMBL" id="KAF2856400.1"/>
    </source>
</evidence>
<proteinExistence type="predicted"/>
<organism evidence="1 2">
    <name type="scientific">Plenodomus tracheiphilus IPT5</name>
    <dbReference type="NCBI Taxonomy" id="1408161"/>
    <lineage>
        <taxon>Eukaryota</taxon>
        <taxon>Fungi</taxon>
        <taxon>Dikarya</taxon>
        <taxon>Ascomycota</taxon>
        <taxon>Pezizomycotina</taxon>
        <taxon>Dothideomycetes</taxon>
        <taxon>Pleosporomycetidae</taxon>
        <taxon>Pleosporales</taxon>
        <taxon>Pleosporineae</taxon>
        <taxon>Leptosphaeriaceae</taxon>
        <taxon>Plenodomus</taxon>
    </lineage>
</organism>
<evidence type="ECO:0000313" key="2">
    <source>
        <dbReference type="Proteomes" id="UP000799423"/>
    </source>
</evidence>
<dbReference type="AlphaFoldDB" id="A0A6A7BLQ2"/>
<gene>
    <name evidence="1" type="ORF">T440DRAFT_439430</name>
</gene>
<keyword evidence="2" id="KW-1185">Reference proteome</keyword>
<protein>
    <recommendedName>
        <fullName evidence="3">F-box domain-containing protein</fullName>
    </recommendedName>
</protein>
<dbReference type="Proteomes" id="UP000799423">
    <property type="component" value="Unassembled WGS sequence"/>
</dbReference>
<dbReference type="EMBL" id="MU006289">
    <property type="protein sequence ID" value="KAF2856400.1"/>
    <property type="molecule type" value="Genomic_DNA"/>
</dbReference>
<name>A0A6A7BLQ2_9PLEO</name>